<dbReference type="InterPro" id="IPR016035">
    <property type="entry name" value="Acyl_Trfase/lysoPLipase"/>
</dbReference>
<keyword evidence="6" id="KW-1185">Reference proteome</keyword>
<keyword evidence="3" id="KW-0472">Membrane</keyword>
<keyword evidence="2" id="KW-0442">Lipid degradation</keyword>
<proteinExistence type="predicted"/>
<name>A0ABU8WJ76_9BURK</name>
<gene>
    <name evidence="5" type="ORF">WKW82_13015</name>
</gene>
<evidence type="ECO:0000313" key="5">
    <source>
        <dbReference type="EMBL" id="MEJ8847572.1"/>
    </source>
</evidence>
<keyword evidence="1 2" id="KW-0443">Lipid metabolism</keyword>
<comment type="caution">
    <text evidence="2">Lacks conserved residue(s) required for the propagation of feature annotation.</text>
</comment>
<organism evidence="5 6">
    <name type="scientific">Variovorax rhizosphaerae</name>
    <dbReference type="NCBI Taxonomy" id="1836200"/>
    <lineage>
        <taxon>Bacteria</taxon>
        <taxon>Pseudomonadati</taxon>
        <taxon>Pseudomonadota</taxon>
        <taxon>Betaproteobacteria</taxon>
        <taxon>Burkholderiales</taxon>
        <taxon>Comamonadaceae</taxon>
        <taxon>Variovorax</taxon>
    </lineage>
</organism>
<feature type="transmembrane region" description="Helical" evidence="3">
    <location>
        <begin position="989"/>
        <end position="1006"/>
    </location>
</feature>
<evidence type="ECO:0000313" key="6">
    <source>
        <dbReference type="Proteomes" id="UP001385892"/>
    </source>
</evidence>
<feature type="active site" description="Nucleophile" evidence="2">
    <location>
        <position position="67"/>
    </location>
</feature>
<dbReference type="EMBL" id="JBBKZT010000005">
    <property type="protein sequence ID" value="MEJ8847572.1"/>
    <property type="molecule type" value="Genomic_DNA"/>
</dbReference>
<dbReference type="PROSITE" id="PS51635">
    <property type="entry name" value="PNPLA"/>
    <property type="match status" value="1"/>
</dbReference>
<dbReference type="Gene3D" id="3.40.1090.10">
    <property type="entry name" value="Cytosolic phospholipase A2 catalytic domain"/>
    <property type="match status" value="1"/>
</dbReference>
<dbReference type="InterPro" id="IPR019894">
    <property type="entry name" value="Patatin-related_protein"/>
</dbReference>
<keyword evidence="3" id="KW-0812">Transmembrane</keyword>
<keyword evidence="3" id="KW-1133">Transmembrane helix</keyword>
<feature type="transmembrane region" description="Helical" evidence="3">
    <location>
        <begin position="1083"/>
        <end position="1105"/>
    </location>
</feature>
<protein>
    <submittedName>
        <fullName evidence="5">Patatin-like protein</fullName>
    </submittedName>
</protein>
<feature type="short sequence motif" description="DGA/G" evidence="2">
    <location>
        <begin position="243"/>
        <end position="245"/>
    </location>
</feature>
<sequence>MSHMPNDSATEELRIALVMNGGVSLAVWIGGVTQEIFRLITQSHPVYRSLLQMTNTTARVDVISGTSAGGINGAALALATQYGGNFAELRDVWLNVGAFDRMLRPPLAKNDDGSLLDGEGFFLPEILKAFESLASKNPPQTIDQMPIDLKLTATLLSGYQGQNTDDLGTALHDVDYRSYFHFRHVLGAPDDFADKDSVVRALARAARSTASFPFAFEPSLVPEKSHLRNYYRESLPTPRYVVDGGVLDNKPFRGAREGIFSMPRSVGVRRVLMYVNPDPGDGPAFKIKTATKDDPPMPAMSRVVSAALVGIPGSQSVADQLHEIKEHNEHVRTRHESVLAIAKAFTRPGVVACFVPPLQQLASNLFDVYRERRLNTTFDQFVYYPITAGVSRNNDMSPALRLIGKNGRDTLRADFVLAGGDGWLPETCPWPPRSSPALRDEAMEETARWQWGMFPVEFSAKVLMNMLRMIQSLADLPKAGDSATFRSRLPARQHTFVNDWGDPDVHDVPTRAANANADPITAWWSEAFNVIKEIEVLRERERDDWRRIVDCHLPALAKLALANKFSCSELRTWHFDLVDCLFADIVADTRKKKCAELAYRIAKTIQQASARGLALAAELAARDATSSPLRPTDGATVESLEALCKLLTPPQRGTADDSQNVDAITDPARYALDILLQLEVVEFAFNDHDDLNADTLIELVQVSGNNASELGGPSVAKEKLLGIQLAHFGAFYKESWRANDWTFGRLDGSSRLVDVLLDARRLHRTYFMNSAAAVADIKRIAVGDVPSQPLREVLQANWDQQGLQGLIAQELAFLDRPFDNLPDSLPRCAQAIKLRLHYGIAHEELPVVANSVRQANGDGAENTGTAQALLGALDPSGGFSLEVARQVVANGILAGSHAESFQTEVGSDLFTRTFAHTVATAQNTLSSKSAKLGPIAKFFAALRLPILGFHFTAQGLTRQSSTAAAVTGALLAVGLSLVVLSLIVSEMPAGVVSFGWLLLACGLFTVVAKAPRVVVVFLLVVAVALAWLKFGLGLPLPALLIGLLVVTVCWEKSQTPIAFLLVLLGGFYSWWKLPDRQNHSEVPVLAICIVVTLAMAYLQSAGSLAKIEKRVRSIRIAWKARKAAAAPPATPTPLASPLAMPGDALACTLSPPCPRCPAHAASTPAQALSTTAPGSS</sequence>
<dbReference type="Proteomes" id="UP001385892">
    <property type="component" value="Unassembled WGS sequence"/>
</dbReference>
<evidence type="ECO:0000259" key="4">
    <source>
        <dbReference type="PROSITE" id="PS51635"/>
    </source>
</evidence>
<keyword evidence="2" id="KW-0378">Hydrolase</keyword>
<dbReference type="Pfam" id="PF11856">
    <property type="entry name" value="DUF3376"/>
    <property type="match status" value="1"/>
</dbReference>
<feature type="domain" description="PNPLA" evidence="4">
    <location>
        <begin position="17"/>
        <end position="256"/>
    </location>
</feature>
<feature type="transmembrane region" description="Helical" evidence="3">
    <location>
        <begin position="1013"/>
        <end position="1028"/>
    </location>
</feature>
<feature type="transmembrane region" description="Helical" evidence="3">
    <location>
        <begin position="1055"/>
        <end position="1071"/>
    </location>
</feature>
<dbReference type="InterPro" id="IPR024282">
    <property type="entry name" value="DUF3376"/>
</dbReference>
<evidence type="ECO:0000256" key="3">
    <source>
        <dbReference type="SAM" id="Phobius"/>
    </source>
</evidence>
<feature type="active site" description="Proton acceptor" evidence="2">
    <location>
        <position position="243"/>
    </location>
</feature>
<reference evidence="5 6" key="1">
    <citation type="submission" date="2024-03" db="EMBL/GenBank/DDBJ databases">
        <title>Novel species of the genus Variovorax.</title>
        <authorList>
            <person name="Liu Q."/>
            <person name="Xin Y.-H."/>
        </authorList>
    </citation>
    <scope>NUCLEOTIDE SEQUENCE [LARGE SCALE GENOMIC DNA]</scope>
    <source>
        <strain evidence="5 6">KACC 18900</strain>
    </source>
</reference>
<evidence type="ECO:0000256" key="1">
    <source>
        <dbReference type="ARBA" id="ARBA00023098"/>
    </source>
</evidence>
<dbReference type="SUPFAM" id="SSF52151">
    <property type="entry name" value="FabD/lysophospholipase-like"/>
    <property type="match status" value="1"/>
</dbReference>
<dbReference type="NCBIfam" id="TIGR03607">
    <property type="entry name" value="patatin-like protein"/>
    <property type="match status" value="1"/>
</dbReference>
<accession>A0ABU8WJ76</accession>
<dbReference type="Pfam" id="PF01734">
    <property type="entry name" value="Patatin"/>
    <property type="match status" value="1"/>
</dbReference>
<evidence type="ECO:0000256" key="2">
    <source>
        <dbReference type="PROSITE-ProRule" id="PRU01161"/>
    </source>
</evidence>
<comment type="caution">
    <text evidence="5">The sequence shown here is derived from an EMBL/GenBank/DDBJ whole genome shotgun (WGS) entry which is preliminary data.</text>
</comment>
<dbReference type="InterPro" id="IPR002641">
    <property type="entry name" value="PNPLA_dom"/>
</dbReference>
<feature type="transmembrane region" description="Helical" evidence="3">
    <location>
        <begin position="963"/>
        <end position="983"/>
    </location>
</feature>
<dbReference type="RefSeq" id="WP_340342698.1">
    <property type="nucleotide sequence ID" value="NZ_JBBKZT010000005.1"/>
</dbReference>
<feature type="short sequence motif" description="GXSXG" evidence="2">
    <location>
        <begin position="65"/>
        <end position="69"/>
    </location>
</feature>